<feature type="domain" description="Glabrous enhancer-binding protein-like DBD" evidence="3">
    <location>
        <begin position="155"/>
        <end position="237"/>
    </location>
</feature>
<evidence type="ECO:0000259" key="3">
    <source>
        <dbReference type="Pfam" id="PF04504"/>
    </source>
</evidence>
<dbReference type="Gramene" id="Psat1g014720.1">
    <property type="protein sequence ID" value="Psat1g014720.1.cds1"/>
    <property type="gene ID" value="Psat1g014720"/>
</dbReference>
<dbReference type="Proteomes" id="UP001058974">
    <property type="component" value="Chromosome 1"/>
</dbReference>
<dbReference type="InterPro" id="IPR053932">
    <property type="entry name" value="GeBP-like_DBD"/>
</dbReference>
<comment type="similarity">
    <text evidence="1">Belongs to the GeBP family.</text>
</comment>
<sequence length="354" mass="39237">MATMKHRPSPLDEPPSASSSSSEDDRNSTSQKPEEEEDSSDDDSSSEEEAEEVHASTKPPSPTPSSNPKSASSESESDSEPKPEQEPTPPPNTNAKPLASKPTKVQTSPLPAKSGTKRAMENTNTENDSKRSKKTADNGSHDEKEVAKASKTSSHRLFSEEDELAILKGLADFISKTGKDPMNDTPAFYSFVKKSLQADANKGQLRRKLRSLKNKYESNGDFTKEHDKKAFELFQKIGFKNEAKESNEKTLKNCSASVSAKEVLLSEKKKETVKDVIKSLSFAEMVRFGDELGLSLLNMNAMKKGMELMGESKMAVFEERWKKVQIAEMELLMLRAELVRDQTSMILEAYNNSN</sequence>
<organism evidence="4 5">
    <name type="scientific">Pisum sativum</name>
    <name type="common">Garden pea</name>
    <name type="synonym">Lathyrus oleraceus</name>
    <dbReference type="NCBI Taxonomy" id="3888"/>
    <lineage>
        <taxon>Eukaryota</taxon>
        <taxon>Viridiplantae</taxon>
        <taxon>Streptophyta</taxon>
        <taxon>Embryophyta</taxon>
        <taxon>Tracheophyta</taxon>
        <taxon>Spermatophyta</taxon>
        <taxon>Magnoliopsida</taxon>
        <taxon>eudicotyledons</taxon>
        <taxon>Gunneridae</taxon>
        <taxon>Pentapetalae</taxon>
        <taxon>rosids</taxon>
        <taxon>fabids</taxon>
        <taxon>Fabales</taxon>
        <taxon>Fabaceae</taxon>
        <taxon>Papilionoideae</taxon>
        <taxon>50 kb inversion clade</taxon>
        <taxon>NPAAA clade</taxon>
        <taxon>Hologalegina</taxon>
        <taxon>IRL clade</taxon>
        <taxon>Fabeae</taxon>
        <taxon>Lathyrus</taxon>
    </lineage>
</organism>
<evidence type="ECO:0000256" key="2">
    <source>
        <dbReference type="SAM" id="MobiDB-lite"/>
    </source>
</evidence>
<keyword evidence="5" id="KW-1185">Reference proteome</keyword>
<evidence type="ECO:0000313" key="4">
    <source>
        <dbReference type="EMBL" id="KAI5443749.1"/>
    </source>
</evidence>
<dbReference type="GO" id="GO:0005634">
    <property type="term" value="C:nucleus"/>
    <property type="evidence" value="ECO:0007669"/>
    <property type="project" value="TreeGrafter"/>
</dbReference>
<feature type="compositionally biased region" description="Basic and acidic residues" evidence="2">
    <location>
        <begin position="127"/>
        <end position="148"/>
    </location>
</feature>
<dbReference type="EMBL" id="JAMSHJ010000001">
    <property type="protein sequence ID" value="KAI5443749.1"/>
    <property type="molecule type" value="Genomic_DNA"/>
</dbReference>
<dbReference type="PANTHER" id="PTHR31662:SF33">
    <property type="entry name" value="DNA-BINDING STOREKEEPER PROTEIN TRANSCRIPTIONAL REGULATOR-LIKE PROTEIN"/>
    <property type="match status" value="1"/>
</dbReference>
<dbReference type="Pfam" id="PF04504">
    <property type="entry name" value="GeBP-like_DBD"/>
    <property type="match status" value="1"/>
</dbReference>
<evidence type="ECO:0000256" key="1">
    <source>
        <dbReference type="ARBA" id="ARBA00010820"/>
    </source>
</evidence>
<dbReference type="AlphaFoldDB" id="A0A9D5GWP6"/>
<reference evidence="4 5" key="1">
    <citation type="journal article" date="2022" name="Nat. Genet.">
        <title>Improved pea reference genome and pan-genome highlight genomic features and evolutionary characteristics.</title>
        <authorList>
            <person name="Yang T."/>
            <person name="Liu R."/>
            <person name="Luo Y."/>
            <person name="Hu S."/>
            <person name="Wang D."/>
            <person name="Wang C."/>
            <person name="Pandey M.K."/>
            <person name="Ge S."/>
            <person name="Xu Q."/>
            <person name="Li N."/>
            <person name="Li G."/>
            <person name="Huang Y."/>
            <person name="Saxena R.K."/>
            <person name="Ji Y."/>
            <person name="Li M."/>
            <person name="Yan X."/>
            <person name="He Y."/>
            <person name="Liu Y."/>
            <person name="Wang X."/>
            <person name="Xiang C."/>
            <person name="Varshney R.K."/>
            <person name="Ding H."/>
            <person name="Gao S."/>
            <person name="Zong X."/>
        </authorList>
    </citation>
    <scope>NUCLEOTIDE SEQUENCE [LARGE SCALE GENOMIC DNA]</scope>
    <source>
        <strain evidence="4 5">cv. Zhongwan 6</strain>
    </source>
</reference>
<feature type="compositionally biased region" description="Acidic residues" evidence="2">
    <location>
        <begin position="34"/>
        <end position="51"/>
    </location>
</feature>
<name>A0A9D5GWP6_PEA</name>
<dbReference type="Gramene" id="Psat01G0241400-T1">
    <property type="protein sequence ID" value="KAI5443749.1"/>
    <property type="gene ID" value="KIW84_012414"/>
</dbReference>
<protein>
    <recommendedName>
        <fullName evidence="3">Glabrous enhancer-binding protein-like DBD domain-containing protein</fullName>
    </recommendedName>
</protein>
<comment type="caution">
    <text evidence="4">The sequence shown here is derived from an EMBL/GenBank/DDBJ whole genome shotgun (WGS) entry which is preliminary data.</text>
</comment>
<accession>A0A9D5GWP6</accession>
<dbReference type="PANTHER" id="PTHR31662">
    <property type="entry name" value="BNAANNG10740D PROTEIN-RELATED"/>
    <property type="match status" value="1"/>
</dbReference>
<evidence type="ECO:0000313" key="5">
    <source>
        <dbReference type="Proteomes" id="UP001058974"/>
    </source>
</evidence>
<dbReference type="Gramene" id="PSAT_LOCUS5926_t1">
    <property type="protein sequence ID" value="CAL5185508.1"/>
    <property type="gene ID" value="PSAT_LOCUS5926"/>
</dbReference>
<dbReference type="OrthoDB" id="661680at2759"/>
<feature type="region of interest" description="Disordered" evidence="2">
    <location>
        <begin position="1"/>
        <end position="159"/>
    </location>
</feature>
<gene>
    <name evidence="4" type="ORF">KIW84_012414</name>
</gene>
<proteinExistence type="inferred from homology"/>
<dbReference type="InterPro" id="IPR007592">
    <property type="entry name" value="GEBP"/>
</dbReference>
<dbReference type="GO" id="GO:0006355">
    <property type="term" value="P:regulation of DNA-templated transcription"/>
    <property type="evidence" value="ECO:0007669"/>
    <property type="project" value="InterPro"/>
</dbReference>